<dbReference type="Proteomes" id="UP001595840">
    <property type="component" value="Unassembled WGS sequence"/>
</dbReference>
<feature type="transmembrane region" description="Helical" evidence="10">
    <location>
        <begin position="105"/>
        <end position="125"/>
    </location>
</feature>
<gene>
    <name evidence="11" type="primary">pnuC</name>
    <name evidence="11" type="ORF">ACFOX3_13420</name>
</gene>
<organism evidence="11 12">
    <name type="scientific">Simiduia curdlanivorans</name>
    <dbReference type="NCBI Taxonomy" id="1492769"/>
    <lineage>
        <taxon>Bacteria</taxon>
        <taxon>Pseudomonadati</taxon>
        <taxon>Pseudomonadota</taxon>
        <taxon>Gammaproteobacteria</taxon>
        <taxon>Cellvibrionales</taxon>
        <taxon>Cellvibrionaceae</taxon>
        <taxon>Simiduia</taxon>
    </lineage>
</organism>
<reference evidence="12" key="1">
    <citation type="journal article" date="2019" name="Int. J. Syst. Evol. Microbiol.">
        <title>The Global Catalogue of Microorganisms (GCM) 10K type strain sequencing project: providing services to taxonomists for standard genome sequencing and annotation.</title>
        <authorList>
            <consortium name="The Broad Institute Genomics Platform"/>
            <consortium name="The Broad Institute Genome Sequencing Center for Infectious Disease"/>
            <person name="Wu L."/>
            <person name="Ma J."/>
        </authorList>
    </citation>
    <scope>NUCLEOTIDE SEQUENCE [LARGE SCALE GENOMIC DNA]</scope>
    <source>
        <strain evidence="12">CECT 8570</strain>
    </source>
</reference>
<keyword evidence="9 10" id="KW-0472">Membrane</keyword>
<evidence type="ECO:0000256" key="8">
    <source>
        <dbReference type="ARBA" id="ARBA00022989"/>
    </source>
</evidence>
<keyword evidence="7 10" id="KW-0812">Transmembrane</keyword>
<keyword evidence="6" id="KW-1003">Cell membrane</keyword>
<dbReference type="EMBL" id="JBHSCX010000020">
    <property type="protein sequence ID" value="MFC4363309.1"/>
    <property type="molecule type" value="Genomic_DNA"/>
</dbReference>
<evidence type="ECO:0000256" key="5">
    <source>
        <dbReference type="ARBA" id="ARBA00022448"/>
    </source>
</evidence>
<feature type="transmembrane region" description="Helical" evidence="10">
    <location>
        <begin position="177"/>
        <end position="196"/>
    </location>
</feature>
<keyword evidence="5" id="KW-0813">Transport</keyword>
<evidence type="ECO:0000256" key="7">
    <source>
        <dbReference type="ARBA" id="ARBA00022692"/>
    </source>
</evidence>
<evidence type="ECO:0000256" key="3">
    <source>
        <dbReference type="ARBA" id="ARBA00006669"/>
    </source>
</evidence>
<evidence type="ECO:0000313" key="11">
    <source>
        <dbReference type="EMBL" id="MFC4363309.1"/>
    </source>
</evidence>
<evidence type="ECO:0000313" key="12">
    <source>
        <dbReference type="Proteomes" id="UP001595840"/>
    </source>
</evidence>
<comment type="caution">
    <text evidence="11">The sequence shown here is derived from an EMBL/GenBank/DDBJ whole genome shotgun (WGS) entry which is preliminary data.</text>
</comment>
<comment type="similarity">
    <text evidence="3">Belongs to the nicotinamide ribonucleoside (NR) uptake permease (TC 4.B.1) family.</text>
</comment>
<dbReference type="PANTHER" id="PTHR36122:SF2">
    <property type="entry name" value="NICOTINAMIDE RIBOSIDE TRANSPORTER PNUC"/>
    <property type="match status" value="1"/>
</dbReference>
<evidence type="ECO:0000256" key="10">
    <source>
        <dbReference type="SAM" id="Phobius"/>
    </source>
</evidence>
<feature type="transmembrane region" description="Helical" evidence="10">
    <location>
        <begin position="12"/>
        <end position="35"/>
    </location>
</feature>
<feature type="transmembrane region" description="Helical" evidence="10">
    <location>
        <begin position="66"/>
        <end position="85"/>
    </location>
</feature>
<evidence type="ECO:0000256" key="4">
    <source>
        <dbReference type="ARBA" id="ARBA00017522"/>
    </source>
</evidence>
<feature type="transmembrane region" description="Helical" evidence="10">
    <location>
        <begin position="42"/>
        <end position="60"/>
    </location>
</feature>
<evidence type="ECO:0000256" key="1">
    <source>
        <dbReference type="ARBA" id="ARBA00002672"/>
    </source>
</evidence>
<comment type="subcellular location">
    <subcellularLocation>
        <location evidence="2">Cell membrane</location>
        <topology evidence="2">Multi-pass membrane protein</topology>
    </subcellularLocation>
</comment>
<proteinExistence type="inferred from homology"/>
<protein>
    <recommendedName>
        <fullName evidence="4">Nicotinamide riboside transporter PnuC</fullName>
    </recommendedName>
</protein>
<evidence type="ECO:0000256" key="9">
    <source>
        <dbReference type="ARBA" id="ARBA00023136"/>
    </source>
</evidence>
<dbReference type="Pfam" id="PF04973">
    <property type="entry name" value="NMN_transporter"/>
    <property type="match status" value="1"/>
</dbReference>
<sequence length="207" mass="23662">MLSELSIVIQSAIAEAHALSAFELVAVLLALAYIFLVLRESLWCWPAAFLSTAIYTWLFWEVALLMESVLNVYYMFMAGYGYWAWRNASASSEKSIESWPIKRHIFLITATTGLSLLAGYCMANFTQADFPWLDAATTCFAIVTTWLVAQKILENWLYWIVIDAASIYLYLNKGFMLTSVLFMVYIGIAVAGYFSWTRTYQHDLRAR</sequence>
<comment type="function">
    <text evidence="1">Required for nicotinamide riboside transport across the inner membrane.</text>
</comment>
<dbReference type="PANTHER" id="PTHR36122">
    <property type="entry name" value="NICOTINAMIDE RIBOSIDE TRANSPORTER PNUC"/>
    <property type="match status" value="1"/>
</dbReference>
<evidence type="ECO:0000256" key="6">
    <source>
        <dbReference type="ARBA" id="ARBA00022475"/>
    </source>
</evidence>
<keyword evidence="12" id="KW-1185">Reference proteome</keyword>
<dbReference type="RefSeq" id="WP_290261026.1">
    <property type="nucleotide sequence ID" value="NZ_JAUFQG010000004.1"/>
</dbReference>
<name>A0ABV8V8D6_9GAMM</name>
<accession>A0ABV8V8D6</accession>
<evidence type="ECO:0000256" key="2">
    <source>
        <dbReference type="ARBA" id="ARBA00004651"/>
    </source>
</evidence>
<keyword evidence="8 10" id="KW-1133">Transmembrane helix</keyword>
<dbReference type="NCBIfam" id="TIGR01528">
    <property type="entry name" value="NMN_trans_PnuC"/>
    <property type="match status" value="1"/>
</dbReference>
<dbReference type="InterPro" id="IPR006419">
    <property type="entry name" value="NMN_transpt_PnuC"/>
</dbReference>